<reference evidence="6" key="1">
    <citation type="submission" date="2016-10" db="EMBL/GenBank/DDBJ databases">
        <authorList>
            <person name="Varghese N."/>
        </authorList>
    </citation>
    <scope>NUCLEOTIDE SEQUENCE [LARGE SCALE GENOMIC DNA]</scope>
    <source>
        <strain evidence="6">DSM 24868</strain>
    </source>
</reference>
<dbReference type="GO" id="GO:0005829">
    <property type="term" value="C:cytosol"/>
    <property type="evidence" value="ECO:0007669"/>
    <property type="project" value="TreeGrafter"/>
</dbReference>
<dbReference type="PRINTS" id="PR00033">
    <property type="entry name" value="HTHASNC"/>
</dbReference>
<dbReference type="STRING" id="1043493.SAMN05421637_1590"/>
<evidence type="ECO:0000313" key="6">
    <source>
        <dbReference type="Proteomes" id="UP000183315"/>
    </source>
</evidence>
<dbReference type="AlphaFoldDB" id="A0A1H6YHZ4"/>
<dbReference type="eggNOG" id="COG1522">
    <property type="taxonomic scope" value="Bacteria"/>
</dbReference>
<keyword evidence="6" id="KW-1185">Reference proteome</keyword>
<dbReference type="SUPFAM" id="SSF54909">
    <property type="entry name" value="Dimeric alpha+beta barrel"/>
    <property type="match status" value="1"/>
</dbReference>
<protein>
    <submittedName>
        <fullName evidence="5">Transcriptional regulator, AsnC family</fullName>
    </submittedName>
</protein>
<dbReference type="InterPro" id="IPR019887">
    <property type="entry name" value="Tscrpt_reg_AsnC/Lrp_C"/>
</dbReference>
<dbReference type="GO" id="GO:0043565">
    <property type="term" value="F:sequence-specific DNA binding"/>
    <property type="evidence" value="ECO:0007669"/>
    <property type="project" value="InterPro"/>
</dbReference>
<evidence type="ECO:0000259" key="4">
    <source>
        <dbReference type="PROSITE" id="PS50956"/>
    </source>
</evidence>
<dbReference type="SMART" id="SM00344">
    <property type="entry name" value="HTH_ASNC"/>
    <property type="match status" value="1"/>
</dbReference>
<dbReference type="PANTHER" id="PTHR30154:SF45">
    <property type="entry name" value="TRANSCRIPTIONAL REGULATORY PROTEIN (PROBABLY ASNC-FAMILY)-RELATED"/>
    <property type="match status" value="1"/>
</dbReference>
<dbReference type="InterPro" id="IPR036388">
    <property type="entry name" value="WH-like_DNA-bd_sf"/>
</dbReference>
<evidence type="ECO:0000313" key="5">
    <source>
        <dbReference type="EMBL" id="SEJ36842.1"/>
    </source>
</evidence>
<dbReference type="InterPro" id="IPR011008">
    <property type="entry name" value="Dimeric_a/b-barrel"/>
</dbReference>
<dbReference type="GO" id="GO:0043200">
    <property type="term" value="P:response to amino acid"/>
    <property type="evidence" value="ECO:0007669"/>
    <property type="project" value="TreeGrafter"/>
</dbReference>
<organism evidence="5 6">
    <name type="scientific">Demequina mangrovi</name>
    <dbReference type="NCBI Taxonomy" id="1043493"/>
    <lineage>
        <taxon>Bacteria</taxon>
        <taxon>Bacillati</taxon>
        <taxon>Actinomycetota</taxon>
        <taxon>Actinomycetes</taxon>
        <taxon>Micrococcales</taxon>
        <taxon>Demequinaceae</taxon>
        <taxon>Demequina</taxon>
    </lineage>
</organism>
<dbReference type="PANTHER" id="PTHR30154">
    <property type="entry name" value="LEUCINE-RESPONSIVE REGULATORY PROTEIN"/>
    <property type="match status" value="1"/>
</dbReference>
<dbReference type="OrthoDB" id="4379331at2"/>
<dbReference type="EMBL" id="FNZI01000003">
    <property type="protein sequence ID" value="SEJ36842.1"/>
    <property type="molecule type" value="Genomic_DNA"/>
</dbReference>
<dbReference type="Pfam" id="PF01037">
    <property type="entry name" value="AsnC_trans_reg"/>
    <property type="match status" value="1"/>
</dbReference>
<keyword evidence="1" id="KW-0805">Transcription regulation</keyword>
<evidence type="ECO:0000256" key="2">
    <source>
        <dbReference type="ARBA" id="ARBA00023125"/>
    </source>
</evidence>
<dbReference type="PROSITE" id="PS50956">
    <property type="entry name" value="HTH_ASNC_2"/>
    <property type="match status" value="1"/>
</dbReference>
<proteinExistence type="predicted"/>
<name>A0A1H6YHZ4_9MICO</name>
<dbReference type="RefSeq" id="WP_042213770.1">
    <property type="nucleotide sequence ID" value="NZ_BBLU01000004.1"/>
</dbReference>
<dbReference type="Gene3D" id="3.30.70.920">
    <property type="match status" value="1"/>
</dbReference>
<sequence length="147" mass="16359">MSLDDLDRRIIDELRLDGRASYAEMGLRIGLSPSAVKRRVDRMLADRVIQGFRVRLDPGLDAGGTEAYVEVFCRGTVAPEELRRILESIPNVVEAFTVTGQADAIVRLRAATMPDLEIALERVRLAPQVDKTRSAIVLSRLVESRVD</sequence>
<dbReference type="Gene3D" id="1.10.10.10">
    <property type="entry name" value="Winged helix-like DNA-binding domain superfamily/Winged helix DNA-binding domain"/>
    <property type="match status" value="1"/>
</dbReference>
<dbReference type="Proteomes" id="UP000183315">
    <property type="component" value="Unassembled WGS sequence"/>
</dbReference>
<accession>A0A1H6YHZ4</accession>
<dbReference type="InterPro" id="IPR036390">
    <property type="entry name" value="WH_DNA-bd_sf"/>
</dbReference>
<dbReference type="InterPro" id="IPR019888">
    <property type="entry name" value="Tscrpt_reg_AsnC-like"/>
</dbReference>
<feature type="domain" description="HTH asnC-type" evidence="4">
    <location>
        <begin position="3"/>
        <end position="66"/>
    </location>
</feature>
<evidence type="ECO:0000256" key="1">
    <source>
        <dbReference type="ARBA" id="ARBA00023015"/>
    </source>
</evidence>
<keyword evidence="2" id="KW-0238">DNA-binding</keyword>
<dbReference type="SUPFAM" id="SSF46785">
    <property type="entry name" value="Winged helix' DNA-binding domain"/>
    <property type="match status" value="1"/>
</dbReference>
<keyword evidence="3" id="KW-0804">Transcription</keyword>
<dbReference type="InterPro" id="IPR000485">
    <property type="entry name" value="AsnC-type_HTH_dom"/>
</dbReference>
<evidence type="ECO:0000256" key="3">
    <source>
        <dbReference type="ARBA" id="ARBA00023163"/>
    </source>
</evidence>
<dbReference type="Pfam" id="PF13404">
    <property type="entry name" value="HTH_AsnC-type"/>
    <property type="match status" value="1"/>
</dbReference>
<gene>
    <name evidence="5" type="ORF">SAMN05421637_1590</name>
</gene>